<organism evidence="9 10">
    <name type="scientific">Bremia lactucae</name>
    <name type="common">Lettuce downy mildew</name>
    <dbReference type="NCBI Taxonomy" id="4779"/>
    <lineage>
        <taxon>Eukaryota</taxon>
        <taxon>Sar</taxon>
        <taxon>Stramenopiles</taxon>
        <taxon>Oomycota</taxon>
        <taxon>Peronosporomycetes</taxon>
        <taxon>Peronosporales</taxon>
        <taxon>Peronosporaceae</taxon>
        <taxon>Bremia</taxon>
    </lineage>
</organism>
<accession>A0A976IBW4</accession>
<dbReference type="EMBL" id="SHOA02000203">
    <property type="protein sequence ID" value="TDH66122.1"/>
    <property type="molecule type" value="Genomic_DNA"/>
</dbReference>
<feature type="compositionally biased region" description="Basic and acidic residues" evidence="6">
    <location>
        <begin position="1639"/>
        <end position="1650"/>
    </location>
</feature>
<dbReference type="InterPro" id="IPR002913">
    <property type="entry name" value="START_lipid-bd_dom"/>
</dbReference>
<sequence>MGKARTTSRRRAQSAAADSSRSETWPPPPLTASERAYMIRKAKEASVALVDHAHTLDGPVQWHYTGKFRGIQMYRGEGSFDHAGTMGTEFLCGVTTMMGSIEQVAEYFDQQTTDDMVAKKAEDVLDCCMLYSLMHGDVKNPFYRVSAKYQLYEGPSAFSRERDYCFLECQNTFRHASGRRGWVLSMHSIKLPCCPEVDGVVRGSMYQSGYVFVEAERDGYMDVMHSLQINFKSTSRLPHFLLNSALKRRILSVVTISREIQTSRMGRQTLLRKKDLMPKRARALCANCSRKFSLFVRKTRCRVCGEVVCQPCAPPIVISTSQGPTKTRVCTNCCHHKAPVEDYEPDYGDSRRLQNHTRYSDILQDQHDHPDMYHEDEEDSMDEDGDEDGLEEQSDYSVFAQSRFTDASRDSMAASQLNASKYQYDPQYDSSSHFDTSSVMDESQYYLDGSSDSSYVSDISGTSSTYWQDENSAASGTVGWKKASSVLSTESMVHDPQSSGASSNLYRSKTNHGNGNSAMHAQQRNRRFKATPILEDELSGHTIQLETSGDDLGDSIQSIDDNSSQVSEYQASERNKAKNKDASRSFKSFKGSQSSSSQGSQNSDTSQKTVSIQILAKARSARYGIKSDFPLKVPPPPPSPLQERSVSGRRLHRNANDSHGSKGRNSKGIATRKVLSSSPTRGSRSSHRAPNVPHYVALPAAVAKRDSFASHSSSRDSTRSSDRMSASREQVRRNRGQTLQLPPDGHRSFSVRESIKEENLNRLRAFERLEESRTAKPARRSMVPSDGRSSPIRSSRSGQSDRRSAAMKPEQEQQRLSSRRSRAAINSTAGPPPGSPPGTPPSMRNRQLHVPNALGNSRSIHGSQQRPDVSRKLARSRSNESKARISSAPSTNNESVTFYSQRSGRRTSTSRASINQSSYGGKRLNASQTRSTPMSSHRRNPAFDVSQLSVDRFKFSSSIAILETPGGSPELVTMMERPSLQSSLGDSLLKEDLLDQSSSGLKEHINSIRARGAFKIPDEEFRPSVELRQRRDEHHKRMKELSNLAVKVNVPDSSSTLGGLLDRSFTLTNRKSGRGVSSPGSTSSVSSTSSVNIDDDDFDSDKQTRPIGRMKRSGTFAFALEAVDHVADMTCVDGQNENLRGLETGKRVDYADPSFSSSAYCDDDLHKSESAASMFKKTKELERNIEQRSGLVTPPLRLSEDSAKDENKDRRLSPRLCDKSIEHGRALDSLAFRPSEESVDNGYEQKSSFNTSSYRSGKIPMTGFVNKTHYQIDEHVDSNEDFADAHRLNDEKAEKQEHQDMRLNAAYRSSEESIEPNSELMEHQSKNASSTSPLSKNLIELEAQEQEHRSSSRLSKEYKNRPSTPPCRQSIESIEHSKANRSGFNTPPRRLSGSKVSRRHPTTPPHRQSEKVGNFDSSKALSPQPHRQSGEQVSSSPRRQSEEYVDSEYDRRLSASLNRKSEDFIKFEYNSEPARSPPRQSENFVEHDKDKELAALPRRQSEESYESEYERVSIASPPRQSEKSVEYENETELTALHDCQSEDSVESEYERELATSLHRKSEESVEYEYKRGISSSPRQSEEYADYEYERERSSMPYRQSEDSAESEYERGFTSLPRRPSEDSVEYEYERKLNALPSRFSEESVESRYEEELSDMPQRPSKDSVKYEYNRESGALPDRLSEESVESEYEEGELLLMLHGQSEGFVKHEYENEPVDTIHGYSKESADEHNVKHSNVETTPSSELSKDVSRTKSPDEQEDFLARRAHDNLTSENHKVVGAVSEGLGHENDRASILSSESEPEDVEALYRSSEDQTATSALKFHFSNSQLAPGEGGGAVDEFLAESYNAVSRSKFLAQVDEHEEYTRSPRDPSSFPPALTDDHTTTRMSTSSDRIDGMTSSSRMSNVSVLDEELLNRPTIELFDLIRANRIKPSTDEMESSDMMHDLETSHLRRMEELNRIAVDQLGNRISSLNEDMLGSALQPVRVRQPDCHSARDDMQWCSSSLMEEVQTKHEVDMDKLHRRIRELEAECRESFASVLTREEMNLSEFDSDDDGKLRGLQSQSSRPSFNPHSSYMCASDLSASTISEHMSDDESEVPPLPAHILLEQITRLRHLQQTMNQVEDKDTKEYRERLKEQYRELRSIQANGARHERASLGIEIPSEENWV</sequence>
<keyword evidence="2 4" id="KW-0863">Zinc-finger</keyword>
<dbReference type="SUPFAM" id="SSF55961">
    <property type="entry name" value="Bet v1-like"/>
    <property type="match status" value="1"/>
</dbReference>
<feature type="compositionally biased region" description="Basic and acidic residues" evidence="6">
    <location>
        <begin position="1720"/>
        <end position="1734"/>
    </location>
</feature>
<feature type="compositionally biased region" description="Basic and acidic residues" evidence="6">
    <location>
        <begin position="1548"/>
        <end position="1571"/>
    </location>
</feature>
<evidence type="ECO:0000256" key="6">
    <source>
        <dbReference type="SAM" id="MobiDB-lite"/>
    </source>
</evidence>
<evidence type="ECO:0000313" key="10">
    <source>
        <dbReference type="Proteomes" id="UP000294530"/>
    </source>
</evidence>
<evidence type="ECO:0000256" key="2">
    <source>
        <dbReference type="ARBA" id="ARBA00022771"/>
    </source>
</evidence>
<keyword evidence="1" id="KW-0479">Metal-binding</keyword>
<feature type="region of interest" description="Disordered" evidence="6">
    <location>
        <begin position="2044"/>
        <end position="2073"/>
    </location>
</feature>
<feature type="compositionally biased region" description="Polar residues" evidence="6">
    <location>
        <begin position="854"/>
        <end position="867"/>
    </location>
</feature>
<dbReference type="GO" id="GO:0008270">
    <property type="term" value="F:zinc ion binding"/>
    <property type="evidence" value="ECO:0007669"/>
    <property type="project" value="UniProtKB-KW"/>
</dbReference>
<dbReference type="InterPro" id="IPR013083">
    <property type="entry name" value="Znf_RING/FYVE/PHD"/>
</dbReference>
<feature type="coiled-coil region" evidence="5">
    <location>
        <begin position="2103"/>
        <end position="2145"/>
    </location>
</feature>
<dbReference type="InterPro" id="IPR011011">
    <property type="entry name" value="Znf_FYVE_PHD"/>
</dbReference>
<feature type="compositionally biased region" description="Polar residues" evidence="6">
    <location>
        <begin position="2058"/>
        <end position="2071"/>
    </location>
</feature>
<feature type="compositionally biased region" description="Polar residues" evidence="6">
    <location>
        <begin position="489"/>
        <end position="522"/>
    </location>
</feature>
<dbReference type="SUPFAM" id="SSF57903">
    <property type="entry name" value="FYVE/PHD zinc finger"/>
    <property type="match status" value="1"/>
</dbReference>
<feature type="region of interest" description="Disordered" evidence="6">
    <location>
        <begin position="1185"/>
        <end position="1213"/>
    </location>
</feature>
<feature type="region of interest" description="Disordered" evidence="6">
    <location>
        <begin position="360"/>
        <end position="393"/>
    </location>
</feature>
<keyword evidence="5" id="KW-0175">Coiled coil</keyword>
<feature type="compositionally biased region" description="Basic residues" evidence="6">
    <location>
        <begin position="1"/>
        <end position="12"/>
    </location>
</feature>
<feature type="region of interest" description="Disordered" evidence="6">
    <location>
        <begin position="489"/>
        <end position="523"/>
    </location>
</feature>
<dbReference type="PANTHER" id="PTHR13510:SF44">
    <property type="entry name" value="RABENOSYN-5"/>
    <property type="match status" value="1"/>
</dbReference>
<feature type="compositionally biased region" description="Polar residues" evidence="6">
    <location>
        <begin position="1326"/>
        <end position="1335"/>
    </location>
</feature>
<dbReference type="Gene3D" id="3.30.40.10">
    <property type="entry name" value="Zinc/RING finger domain, C3HC4 (zinc finger)"/>
    <property type="match status" value="1"/>
</dbReference>
<feature type="domain" description="START" evidence="8">
    <location>
        <begin position="162"/>
        <end position="248"/>
    </location>
</feature>
<feature type="compositionally biased region" description="Polar residues" evidence="6">
    <location>
        <begin position="914"/>
        <end position="935"/>
    </location>
</feature>
<keyword evidence="10" id="KW-1185">Reference proteome</keyword>
<feature type="domain" description="FYVE-type" evidence="7">
    <location>
        <begin position="279"/>
        <end position="338"/>
    </location>
</feature>
<feature type="compositionally biased region" description="Basic and acidic residues" evidence="6">
    <location>
        <begin position="1198"/>
        <end position="1213"/>
    </location>
</feature>
<feature type="region of interest" description="Disordered" evidence="6">
    <location>
        <begin position="1235"/>
        <end position="1256"/>
    </location>
</feature>
<feature type="region of interest" description="Disordered" evidence="6">
    <location>
        <begin position="771"/>
        <end position="942"/>
    </location>
</feature>
<feature type="coiled-coil region" evidence="5">
    <location>
        <begin position="2008"/>
        <end position="2035"/>
    </location>
</feature>
<feature type="compositionally biased region" description="Polar residues" evidence="6">
    <location>
        <begin position="1244"/>
        <end position="1255"/>
    </location>
</feature>
<feature type="compositionally biased region" description="Low complexity" evidence="6">
    <location>
        <begin position="1074"/>
        <end position="1091"/>
    </location>
</feature>
<reference evidence="9 10" key="1">
    <citation type="journal article" date="2021" name="Genome Biol.">
        <title>AFLAP: assembly-free linkage analysis pipeline using k-mers from genome sequencing data.</title>
        <authorList>
            <person name="Fletcher K."/>
            <person name="Zhang L."/>
            <person name="Gil J."/>
            <person name="Han R."/>
            <person name="Cavanaugh K."/>
            <person name="Michelmore R."/>
        </authorList>
    </citation>
    <scope>NUCLEOTIDE SEQUENCE [LARGE SCALE GENOMIC DNA]</scope>
    <source>
        <strain evidence="9 10">SF5</strain>
    </source>
</reference>
<evidence type="ECO:0000313" key="9">
    <source>
        <dbReference type="EMBL" id="TDH66122.1"/>
    </source>
</evidence>
<dbReference type="InterPro" id="IPR017455">
    <property type="entry name" value="Znf_FYVE-rel"/>
</dbReference>
<feature type="compositionally biased region" description="Polar residues" evidence="6">
    <location>
        <begin position="1883"/>
        <end position="1903"/>
    </location>
</feature>
<dbReference type="GO" id="GO:0008289">
    <property type="term" value="F:lipid binding"/>
    <property type="evidence" value="ECO:0007669"/>
    <property type="project" value="InterPro"/>
</dbReference>
<evidence type="ECO:0000259" key="8">
    <source>
        <dbReference type="PROSITE" id="PS50848"/>
    </source>
</evidence>
<dbReference type="PROSITE" id="PS50848">
    <property type="entry name" value="START"/>
    <property type="match status" value="1"/>
</dbReference>
<dbReference type="PROSITE" id="PS50178">
    <property type="entry name" value="ZF_FYVE"/>
    <property type="match status" value="1"/>
</dbReference>
<comment type="caution">
    <text evidence="9">The sequence shown here is derived from an EMBL/GenBank/DDBJ whole genome shotgun (WGS) entry which is preliminary data.</text>
</comment>
<feature type="region of interest" description="Disordered" evidence="6">
    <location>
        <begin position="627"/>
        <end position="693"/>
    </location>
</feature>
<feature type="compositionally biased region" description="Pro residues" evidence="6">
    <location>
        <begin position="830"/>
        <end position="840"/>
    </location>
</feature>
<evidence type="ECO:0000256" key="4">
    <source>
        <dbReference type="PROSITE-ProRule" id="PRU00091"/>
    </source>
</evidence>
<feature type="compositionally biased region" description="Polar residues" evidence="6">
    <location>
        <begin position="1415"/>
        <end position="1438"/>
    </location>
</feature>
<proteinExistence type="predicted"/>
<feature type="region of interest" description="Disordered" evidence="6">
    <location>
        <begin position="1857"/>
        <end position="1903"/>
    </location>
</feature>
<name>A0A976IBW4_BRELC</name>
<dbReference type="Gene3D" id="3.30.530.20">
    <property type="match status" value="1"/>
</dbReference>
<feature type="compositionally biased region" description="Basic and acidic residues" evidence="6">
    <location>
        <begin position="364"/>
        <end position="373"/>
    </location>
</feature>
<feature type="compositionally biased region" description="Basic and acidic residues" evidence="6">
    <location>
        <begin position="571"/>
        <end position="584"/>
    </location>
</feature>
<dbReference type="RefSeq" id="XP_067815621.1">
    <property type="nucleotide sequence ID" value="XM_067959604.1"/>
</dbReference>
<feature type="compositionally biased region" description="Low complexity" evidence="6">
    <location>
        <begin position="900"/>
        <end position="913"/>
    </location>
</feature>
<dbReference type="OrthoDB" id="166801at2759"/>
<feature type="compositionally biased region" description="Basic and acidic residues" evidence="6">
    <location>
        <begin position="1345"/>
        <end position="1360"/>
    </location>
</feature>
<dbReference type="CDD" id="cd15745">
    <property type="entry name" value="FYVE_RUFY4"/>
    <property type="match status" value="1"/>
</dbReference>
<dbReference type="InterPro" id="IPR000306">
    <property type="entry name" value="Znf_FYVE"/>
</dbReference>
<dbReference type="Proteomes" id="UP000294530">
    <property type="component" value="Unassembled WGS sequence"/>
</dbReference>
<dbReference type="Pfam" id="PF01363">
    <property type="entry name" value="FYVE"/>
    <property type="match status" value="1"/>
</dbReference>
<dbReference type="KEGG" id="blac:94345275"/>
<dbReference type="SMART" id="SM00064">
    <property type="entry name" value="FYVE"/>
    <property type="match status" value="1"/>
</dbReference>
<feature type="region of interest" description="Disordered" evidence="6">
    <location>
        <begin position="1069"/>
        <end position="1107"/>
    </location>
</feature>
<feature type="compositionally biased region" description="Basic and acidic residues" evidence="6">
    <location>
        <begin position="1484"/>
        <end position="1493"/>
    </location>
</feature>
<gene>
    <name evidence="9" type="ORF">CCR75_001501</name>
</gene>
<evidence type="ECO:0000256" key="1">
    <source>
        <dbReference type="ARBA" id="ARBA00022723"/>
    </source>
</evidence>
<feature type="compositionally biased region" description="Basic and acidic residues" evidence="6">
    <location>
        <begin position="799"/>
        <end position="813"/>
    </location>
</feature>
<feature type="compositionally biased region" description="Low complexity" evidence="6">
    <location>
        <begin position="784"/>
        <end position="798"/>
    </location>
</feature>
<feature type="region of interest" description="Disordered" evidence="6">
    <location>
        <begin position="1308"/>
        <end position="1686"/>
    </location>
</feature>
<dbReference type="GeneID" id="94345275"/>
<protein>
    <recommendedName>
        <fullName evidence="11">FYVE-type domain-containing protein</fullName>
    </recommendedName>
</protein>
<dbReference type="PANTHER" id="PTHR13510">
    <property type="entry name" value="FYVE-FINGER-CONTAINING RAB5 EFFECTOR PROTEIN RABENOSYN-5-RELATED"/>
    <property type="match status" value="1"/>
</dbReference>
<feature type="compositionally biased region" description="Acidic residues" evidence="6">
    <location>
        <begin position="374"/>
        <end position="393"/>
    </location>
</feature>
<feature type="region of interest" description="Disordered" evidence="6">
    <location>
        <begin position="545"/>
        <end position="609"/>
    </location>
</feature>
<feature type="compositionally biased region" description="Basic and acidic residues" evidence="6">
    <location>
        <begin position="706"/>
        <end position="732"/>
    </location>
</feature>
<feature type="compositionally biased region" description="Low complexity" evidence="6">
    <location>
        <begin position="585"/>
        <end position="607"/>
    </location>
</feature>
<evidence type="ECO:0000256" key="5">
    <source>
        <dbReference type="SAM" id="Coils"/>
    </source>
</evidence>
<feature type="compositionally biased region" description="Low complexity" evidence="6">
    <location>
        <begin position="554"/>
        <end position="567"/>
    </location>
</feature>
<evidence type="ECO:0000259" key="7">
    <source>
        <dbReference type="PROSITE" id="PS50178"/>
    </source>
</evidence>
<feature type="compositionally biased region" description="Basic and acidic residues" evidence="6">
    <location>
        <begin position="1448"/>
        <end position="1466"/>
    </location>
</feature>
<feature type="region of interest" description="Disordered" evidence="6">
    <location>
        <begin position="706"/>
        <end position="753"/>
    </location>
</feature>
<feature type="compositionally biased region" description="Basic and acidic residues" evidence="6">
    <location>
        <begin position="1743"/>
        <end position="1756"/>
    </location>
</feature>
<evidence type="ECO:0008006" key="11">
    <source>
        <dbReference type="Google" id="ProtNLM"/>
    </source>
</evidence>
<dbReference type="InterPro" id="IPR052727">
    <property type="entry name" value="Rab4/Rab5_effector"/>
</dbReference>
<feature type="compositionally biased region" description="Basic and acidic residues" evidence="6">
    <location>
        <begin position="1659"/>
        <end position="1670"/>
    </location>
</feature>
<keyword evidence="3" id="KW-0862">Zinc</keyword>
<evidence type="ECO:0000256" key="3">
    <source>
        <dbReference type="ARBA" id="ARBA00022833"/>
    </source>
</evidence>
<feature type="region of interest" description="Disordered" evidence="6">
    <location>
        <begin position="1789"/>
        <end position="1810"/>
    </location>
</feature>
<dbReference type="InterPro" id="IPR023393">
    <property type="entry name" value="START-like_dom_sf"/>
</dbReference>
<feature type="region of interest" description="Disordered" evidence="6">
    <location>
        <begin position="1718"/>
        <end position="1756"/>
    </location>
</feature>
<feature type="compositionally biased region" description="Polar residues" evidence="6">
    <location>
        <begin position="887"/>
        <end position="899"/>
    </location>
</feature>
<feature type="region of interest" description="Disordered" evidence="6">
    <location>
        <begin position="1"/>
        <end position="31"/>
    </location>
</feature>